<keyword evidence="2" id="KW-1185">Reference proteome</keyword>
<accession>A0A9P7ZAV2</accession>
<dbReference type="AlphaFoldDB" id="A0A9P7ZAV2"/>
<protein>
    <submittedName>
        <fullName evidence="1">Uncharacterized protein</fullName>
    </submittedName>
</protein>
<dbReference type="Proteomes" id="UP000887226">
    <property type="component" value="Unassembled WGS sequence"/>
</dbReference>
<name>A0A9P7ZAV2_9HELO</name>
<organism evidence="1 2">
    <name type="scientific">Calycina marina</name>
    <dbReference type="NCBI Taxonomy" id="1763456"/>
    <lineage>
        <taxon>Eukaryota</taxon>
        <taxon>Fungi</taxon>
        <taxon>Dikarya</taxon>
        <taxon>Ascomycota</taxon>
        <taxon>Pezizomycotina</taxon>
        <taxon>Leotiomycetes</taxon>
        <taxon>Helotiales</taxon>
        <taxon>Pezizellaceae</taxon>
        <taxon>Calycina</taxon>
    </lineage>
</organism>
<gene>
    <name evidence="1" type="ORF">BJ878DRAFT_412662</name>
</gene>
<reference evidence="1" key="1">
    <citation type="journal article" date="2021" name="IMA Fungus">
        <title>Genomic characterization of three marine fungi, including Emericellopsis atlantica sp. nov. with signatures of a generalist lifestyle and marine biomass degradation.</title>
        <authorList>
            <person name="Hagestad O.C."/>
            <person name="Hou L."/>
            <person name="Andersen J.H."/>
            <person name="Hansen E.H."/>
            <person name="Altermark B."/>
            <person name="Li C."/>
            <person name="Kuhnert E."/>
            <person name="Cox R.J."/>
            <person name="Crous P.W."/>
            <person name="Spatafora J.W."/>
            <person name="Lail K."/>
            <person name="Amirebrahimi M."/>
            <person name="Lipzen A."/>
            <person name="Pangilinan J."/>
            <person name="Andreopoulos W."/>
            <person name="Hayes R.D."/>
            <person name="Ng V."/>
            <person name="Grigoriev I.V."/>
            <person name="Jackson S.A."/>
            <person name="Sutton T.D.S."/>
            <person name="Dobson A.D.W."/>
            <person name="Rama T."/>
        </authorList>
    </citation>
    <scope>NUCLEOTIDE SEQUENCE</scope>
    <source>
        <strain evidence="1">TRa3180A</strain>
    </source>
</reference>
<evidence type="ECO:0000313" key="1">
    <source>
        <dbReference type="EMBL" id="KAG9248452.1"/>
    </source>
</evidence>
<dbReference type="EMBL" id="MU253748">
    <property type="protein sequence ID" value="KAG9248452.1"/>
    <property type="molecule type" value="Genomic_DNA"/>
</dbReference>
<sequence length="81" mass="9148">MDTGASPYLPIDTYLTLHEEWEQEFHLAALPLATYSDDLEAIHLIRQEVTAAKNKKGEPIQHRAWPLGATFRGEAAYPEGR</sequence>
<proteinExistence type="predicted"/>
<dbReference type="OrthoDB" id="2195431at2759"/>
<evidence type="ECO:0000313" key="2">
    <source>
        <dbReference type="Proteomes" id="UP000887226"/>
    </source>
</evidence>
<comment type="caution">
    <text evidence="1">The sequence shown here is derived from an EMBL/GenBank/DDBJ whole genome shotgun (WGS) entry which is preliminary data.</text>
</comment>